<dbReference type="EMBL" id="CALTRL010002638">
    <property type="protein sequence ID" value="CAH7676302.1"/>
    <property type="molecule type" value="Genomic_DNA"/>
</dbReference>
<dbReference type="Proteomes" id="UP001153365">
    <property type="component" value="Unassembled WGS sequence"/>
</dbReference>
<protein>
    <submittedName>
        <fullName evidence="2">Uncharacterized protein</fullName>
    </submittedName>
</protein>
<evidence type="ECO:0000313" key="2">
    <source>
        <dbReference type="EMBL" id="CAH7676302.1"/>
    </source>
</evidence>
<organism evidence="2 3">
    <name type="scientific">Phakopsora pachyrhizi</name>
    <name type="common">Asian soybean rust disease fungus</name>
    <dbReference type="NCBI Taxonomy" id="170000"/>
    <lineage>
        <taxon>Eukaryota</taxon>
        <taxon>Fungi</taxon>
        <taxon>Dikarya</taxon>
        <taxon>Basidiomycota</taxon>
        <taxon>Pucciniomycotina</taxon>
        <taxon>Pucciniomycetes</taxon>
        <taxon>Pucciniales</taxon>
        <taxon>Phakopsoraceae</taxon>
        <taxon>Phakopsora</taxon>
    </lineage>
</organism>
<gene>
    <name evidence="2" type="ORF">PPACK8108_LOCUS11416</name>
</gene>
<sequence>MERLGYEFQDKDQQIVRKKEERARSPEPRPACLPDPTKKRRNSQTIDQELKLPKNESSSSGLDDQHTENATEETTLIPQIKKGVHKVLITSTPYTTYCALLLYIYSKVAIPKERKKEKKIKG</sequence>
<accession>A0AAV0B047</accession>
<evidence type="ECO:0000256" key="1">
    <source>
        <dbReference type="SAM" id="MobiDB-lite"/>
    </source>
</evidence>
<dbReference type="AlphaFoldDB" id="A0AAV0B047"/>
<proteinExistence type="predicted"/>
<evidence type="ECO:0000313" key="3">
    <source>
        <dbReference type="Proteomes" id="UP001153365"/>
    </source>
</evidence>
<keyword evidence="3" id="KW-1185">Reference proteome</keyword>
<reference evidence="2" key="1">
    <citation type="submission" date="2022-06" db="EMBL/GenBank/DDBJ databases">
        <authorList>
            <consortium name="SYNGENTA / RWTH Aachen University"/>
        </authorList>
    </citation>
    <scope>NUCLEOTIDE SEQUENCE</scope>
</reference>
<feature type="compositionally biased region" description="Basic and acidic residues" evidence="1">
    <location>
        <begin position="1"/>
        <end position="27"/>
    </location>
</feature>
<name>A0AAV0B047_PHAPC</name>
<comment type="caution">
    <text evidence="2">The sequence shown here is derived from an EMBL/GenBank/DDBJ whole genome shotgun (WGS) entry which is preliminary data.</text>
</comment>
<feature type="region of interest" description="Disordered" evidence="1">
    <location>
        <begin position="1"/>
        <end position="74"/>
    </location>
</feature>